<dbReference type="NCBIfam" id="TIGR03891">
    <property type="entry name" value="thiopep_ocin"/>
    <property type="match status" value="1"/>
</dbReference>
<sequence length="339" mass="36844">MPFDRLTRPRNTTDNPQTEPRTLAEGVLAVLAGLPLEQAAAEIRITPVDLSEAIAAYQAAGKAALDTQAADCDWYQVHVQFPDWNSAEHAATTGLAQQMNRLRESGAIVGWWFIRKHPCWRLRLRAAPAIVPAGLRTAVDAVLDDLTAAGTISRWWRTRYEPETAAFGGAIGMGIAHDHFCADSGGVLDFLARAEPLVGRRELSVLLCNAMFRAARLDGFECGDVWHRVAQLRPLPGDVPTDRLKELTDRLRTLLMADVRPTGALFGAIGPLAFAADWASAFERAGHALGQAAGDGRLERGVRAVLTHLVIFHWNRLGLSATTQAILSRAAREVLLPGS</sequence>
<dbReference type="Pfam" id="PF14028">
    <property type="entry name" value="Lant_dehydr_C"/>
    <property type="match status" value="1"/>
</dbReference>
<evidence type="ECO:0000313" key="2">
    <source>
        <dbReference type="EMBL" id="MFC0861663.1"/>
    </source>
</evidence>
<evidence type="ECO:0000259" key="1">
    <source>
        <dbReference type="Pfam" id="PF14028"/>
    </source>
</evidence>
<name>A0ABV6TZR4_9ACTN</name>
<accession>A0ABV6TZR4</accession>
<feature type="domain" description="Thiopeptide-type bacteriocin biosynthesis" evidence="1">
    <location>
        <begin position="74"/>
        <end position="334"/>
    </location>
</feature>
<dbReference type="EMBL" id="JBHMQT010000006">
    <property type="protein sequence ID" value="MFC0861663.1"/>
    <property type="molecule type" value="Genomic_DNA"/>
</dbReference>
<comment type="caution">
    <text evidence="2">The sequence shown here is derived from an EMBL/GenBank/DDBJ whole genome shotgun (WGS) entry which is preliminary data.</text>
</comment>
<reference evidence="2 3" key="1">
    <citation type="submission" date="2024-09" db="EMBL/GenBank/DDBJ databases">
        <authorList>
            <person name="Sun Q."/>
            <person name="Mori K."/>
        </authorList>
    </citation>
    <scope>NUCLEOTIDE SEQUENCE [LARGE SCALE GENOMIC DNA]</scope>
    <source>
        <strain evidence="2 3">TBRC 1851</strain>
    </source>
</reference>
<organism evidence="2 3">
    <name type="scientific">Sphaerimonospora cavernae</name>
    <dbReference type="NCBI Taxonomy" id="1740611"/>
    <lineage>
        <taxon>Bacteria</taxon>
        <taxon>Bacillati</taxon>
        <taxon>Actinomycetota</taxon>
        <taxon>Actinomycetes</taxon>
        <taxon>Streptosporangiales</taxon>
        <taxon>Streptosporangiaceae</taxon>
        <taxon>Sphaerimonospora</taxon>
    </lineage>
</organism>
<dbReference type="Proteomes" id="UP001589870">
    <property type="component" value="Unassembled WGS sequence"/>
</dbReference>
<evidence type="ECO:0000313" key="3">
    <source>
        <dbReference type="Proteomes" id="UP001589870"/>
    </source>
</evidence>
<proteinExistence type="predicted"/>
<protein>
    <submittedName>
        <fullName evidence="2">Thiopeptide-type bacteriocin biosynthesis protein</fullName>
    </submittedName>
</protein>
<dbReference type="InterPro" id="IPR023809">
    <property type="entry name" value="Thiopep_bacteriocin_synth_dom"/>
</dbReference>
<dbReference type="RefSeq" id="WP_394299892.1">
    <property type="nucleotide sequence ID" value="NZ_JBHMQT010000006.1"/>
</dbReference>
<gene>
    <name evidence="2" type="ORF">ACFHYQ_05055</name>
</gene>
<keyword evidence="3" id="KW-1185">Reference proteome</keyword>